<gene>
    <name evidence="2" type="ORF">A9K55_000774</name>
</gene>
<dbReference type="PANTHER" id="PTHR48011">
    <property type="entry name" value="CCR4-NOT TRANSCRIPTIONAL COMPLEX SUBUNIT CAF120-RELATED"/>
    <property type="match status" value="1"/>
</dbReference>
<dbReference type="AlphaFoldDB" id="A0A2H4SUY9"/>
<evidence type="ECO:0000259" key="1">
    <source>
        <dbReference type="PROSITE" id="PS50011"/>
    </source>
</evidence>
<dbReference type="VEuPathDB" id="FungiDB:A9K55_000774"/>
<dbReference type="EMBL" id="CP023327">
    <property type="protein sequence ID" value="ATY66924.1"/>
    <property type="molecule type" value="Genomic_DNA"/>
</dbReference>
<dbReference type="OrthoDB" id="1668230at2759"/>
<keyword evidence="2" id="KW-0418">Kinase</keyword>
<name>A0A2H4SUY9_CORMI</name>
<dbReference type="SMART" id="SM00220">
    <property type="entry name" value="S_TKc"/>
    <property type="match status" value="1"/>
</dbReference>
<reference evidence="2 3" key="1">
    <citation type="journal article" date="2017" name="BMC Genomics">
        <title>Chromosome level assembly and secondary metabolite potential of the parasitic fungus Cordyceps militaris.</title>
        <authorList>
            <person name="Kramer G.J."/>
            <person name="Nodwell J.R."/>
        </authorList>
    </citation>
    <scope>NUCLEOTIDE SEQUENCE [LARGE SCALE GENOMIC DNA]</scope>
    <source>
        <strain evidence="2 3">ATCC 34164</strain>
    </source>
</reference>
<dbReference type="PANTHER" id="PTHR48011:SF4">
    <property type="entry name" value="MITOGEN-ACTIVATED PROTEIN KINASE KINASE KINASE 19"/>
    <property type="match status" value="1"/>
</dbReference>
<protein>
    <submittedName>
        <fullName evidence="2">Kinase-like domain</fullName>
    </submittedName>
</protein>
<sequence>MTSASKQRICDTQLVDSNKRKFLAYGTSGIVYAIDENRVLKEYYDAEQGTEEHRALDRLGSHPNIIQCFGGAKENSIILERGIPLLSLSDAADIWIQNREAWIKDIAEELLYIHQNNIIHGDIGCENMVIVDKRVKIIDFEGCGMDGKESTAAYKWYNRRGLSVDVQSDIFAYGCAVYQLLTGKPTFSELVDRVDRDKVARRLWTEGRFPDVQGLRLDSVMLGCWSGEFKRCYGPRGACWNNLYISEPNPPQSIPRHPTQCGAASNNVTTALPTSVNLGALLQLNCLLRPNLQTHDPARSGIASRHDFQLTSSFPLPSTNFAWTLPSGCHGM</sequence>
<evidence type="ECO:0000313" key="3">
    <source>
        <dbReference type="Proteomes" id="UP000323067"/>
    </source>
</evidence>
<dbReference type="Gene3D" id="1.10.510.10">
    <property type="entry name" value="Transferase(Phosphotransferase) domain 1"/>
    <property type="match status" value="1"/>
</dbReference>
<organism evidence="2 3">
    <name type="scientific">Cordyceps militaris</name>
    <name type="common">Caterpillar fungus</name>
    <name type="synonym">Clavaria militaris</name>
    <dbReference type="NCBI Taxonomy" id="73501"/>
    <lineage>
        <taxon>Eukaryota</taxon>
        <taxon>Fungi</taxon>
        <taxon>Dikarya</taxon>
        <taxon>Ascomycota</taxon>
        <taxon>Pezizomycotina</taxon>
        <taxon>Sordariomycetes</taxon>
        <taxon>Hypocreomycetidae</taxon>
        <taxon>Hypocreales</taxon>
        <taxon>Cordycipitaceae</taxon>
        <taxon>Cordyceps</taxon>
    </lineage>
</organism>
<dbReference type="SUPFAM" id="SSF56112">
    <property type="entry name" value="Protein kinase-like (PK-like)"/>
    <property type="match status" value="1"/>
</dbReference>
<dbReference type="InterPro" id="IPR000719">
    <property type="entry name" value="Prot_kinase_dom"/>
</dbReference>
<dbReference type="Pfam" id="PF00069">
    <property type="entry name" value="Pkinase"/>
    <property type="match status" value="1"/>
</dbReference>
<evidence type="ECO:0000313" key="2">
    <source>
        <dbReference type="EMBL" id="ATY66924.1"/>
    </source>
</evidence>
<accession>A0A2H4SUY9</accession>
<dbReference type="PROSITE" id="PS50011">
    <property type="entry name" value="PROTEIN_KINASE_DOM"/>
    <property type="match status" value="1"/>
</dbReference>
<dbReference type="VEuPathDB" id="FungiDB:CCM_04035"/>
<dbReference type="GO" id="GO:0004672">
    <property type="term" value="F:protein kinase activity"/>
    <property type="evidence" value="ECO:0007669"/>
    <property type="project" value="InterPro"/>
</dbReference>
<keyword evidence="2" id="KW-0808">Transferase</keyword>
<dbReference type="GO" id="GO:0007165">
    <property type="term" value="P:signal transduction"/>
    <property type="evidence" value="ECO:0007669"/>
    <property type="project" value="TreeGrafter"/>
</dbReference>
<proteinExistence type="predicted"/>
<dbReference type="GO" id="GO:0005524">
    <property type="term" value="F:ATP binding"/>
    <property type="evidence" value="ECO:0007669"/>
    <property type="project" value="InterPro"/>
</dbReference>
<feature type="domain" description="Protein kinase" evidence="1">
    <location>
        <begin position="1"/>
        <end position="309"/>
    </location>
</feature>
<dbReference type="InterPro" id="IPR052751">
    <property type="entry name" value="Plant_MAPKKK"/>
</dbReference>
<dbReference type="InterPro" id="IPR011009">
    <property type="entry name" value="Kinase-like_dom_sf"/>
</dbReference>
<dbReference type="Proteomes" id="UP000323067">
    <property type="component" value="Chromosome ii"/>
</dbReference>